<feature type="domain" description="BioF2-like acetyltransferase" evidence="7">
    <location>
        <begin position="149"/>
        <end position="284"/>
    </location>
</feature>
<dbReference type="Proteomes" id="UP000569732">
    <property type="component" value="Unassembled WGS sequence"/>
</dbReference>
<dbReference type="GO" id="GO:0016755">
    <property type="term" value="F:aminoacyltransferase activity"/>
    <property type="evidence" value="ECO:0007669"/>
    <property type="project" value="InterPro"/>
</dbReference>
<protein>
    <submittedName>
        <fullName evidence="8">FemAB family PEP-CTERM system-associated protein</fullName>
    </submittedName>
</protein>
<dbReference type="PANTHER" id="PTHR36174:SF1">
    <property type="entry name" value="LIPID II:GLYCINE GLYCYLTRANSFERASE"/>
    <property type="match status" value="1"/>
</dbReference>
<keyword evidence="9" id="KW-1185">Reference proteome</keyword>
<dbReference type="Gene3D" id="3.40.630.30">
    <property type="match status" value="1"/>
</dbReference>
<evidence type="ECO:0000259" key="7">
    <source>
        <dbReference type="Pfam" id="PF13480"/>
    </source>
</evidence>
<proteinExistence type="inferred from homology"/>
<dbReference type="Pfam" id="PF13480">
    <property type="entry name" value="Acetyltransf_6"/>
    <property type="match status" value="1"/>
</dbReference>
<dbReference type="InterPro" id="IPR017469">
    <property type="entry name" value="PEP-CTERM_FemAB-rel"/>
</dbReference>
<dbReference type="InterPro" id="IPR016181">
    <property type="entry name" value="Acyl_CoA_acyltransferase"/>
</dbReference>
<evidence type="ECO:0000313" key="9">
    <source>
        <dbReference type="Proteomes" id="UP000569732"/>
    </source>
</evidence>
<keyword evidence="3" id="KW-0133">Cell shape</keyword>
<dbReference type="InterPro" id="IPR003447">
    <property type="entry name" value="FEMABX"/>
</dbReference>
<dbReference type="PANTHER" id="PTHR36174">
    <property type="entry name" value="LIPID II:GLYCINE GLYCYLTRANSFERASE"/>
    <property type="match status" value="1"/>
</dbReference>
<evidence type="ECO:0000256" key="3">
    <source>
        <dbReference type="ARBA" id="ARBA00022960"/>
    </source>
</evidence>
<reference evidence="8 9" key="1">
    <citation type="submission" date="2020-07" db="EMBL/GenBank/DDBJ databases">
        <title>Endozoicomonas sp. nov., isolated from sediment.</title>
        <authorList>
            <person name="Gu T."/>
        </authorList>
    </citation>
    <scope>NUCLEOTIDE SEQUENCE [LARGE SCALE GENOMIC DNA]</scope>
    <source>
        <strain evidence="8 9">SM1973</strain>
    </source>
</reference>
<sequence>MLIETLSNESDITAWNAYVEQSAQATFFHRAEWRDVIKQSFGHNSYYLFAKQGNQVVGILPLGHVSSWLFGHALISVPFCVYGGVVADSEFIQHALISKAVELAKQLQVDYLELRNQQAIELDGWEEKSLYVNFCKIISDNEDENLKSIPRKQRAMVRKGIKSELTTTVEHSVEDFFTAYSTSVRNLGTPVFPKKYFKVLMETFADEADIITINDKTGNLVASVLSFYFKDQVLPYYGGGTELARQSAGNDFMYWQLMCHAVKKGKRVFDFGRSKQNTGAYSFKKNWGFTAEPLSYQYYLVKAKSLPNVSPTNPKYQLFIKLWQKLPLAISQLLGPMIAKNLG</sequence>
<keyword evidence="5" id="KW-0012">Acyltransferase</keyword>
<organism evidence="8 9">
    <name type="scientific">Spartinivicinus marinus</name>
    <dbReference type="NCBI Taxonomy" id="2994442"/>
    <lineage>
        <taxon>Bacteria</taxon>
        <taxon>Pseudomonadati</taxon>
        <taxon>Pseudomonadota</taxon>
        <taxon>Gammaproteobacteria</taxon>
        <taxon>Oceanospirillales</taxon>
        <taxon>Zooshikellaceae</taxon>
        <taxon>Spartinivicinus</taxon>
    </lineage>
</organism>
<evidence type="ECO:0000313" key="8">
    <source>
        <dbReference type="EMBL" id="NYZ67680.1"/>
    </source>
</evidence>
<keyword evidence="6" id="KW-0961">Cell wall biogenesis/degradation</keyword>
<evidence type="ECO:0000256" key="1">
    <source>
        <dbReference type="ARBA" id="ARBA00009943"/>
    </source>
</evidence>
<dbReference type="SUPFAM" id="SSF55729">
    <property type="entry name" value="Acyl-CoA N-acyltransferases (Nat)"/>
    <property type="match status" value="2"/>
</dbReference>
<comment type="caution">
    <text evidence="8">The sequence shown here is derived from an EMBL/GenBank/DDBJ whole genome shotgun (WGS) entry which is preliminary data.</text>
</comment>
<dbReference type="NCBIfam" id="TIGR03019">
    <property type="entry name" value="pepcterm_femAB"/>
    <property type="match status" value="1"/>
</dbReference>
<comment type="similarity">
    <text evidence="1">Belongs to the FemABX family.</text>
</comment>
<accession>A0A853I126</accession>
<dbReference type="GO" id="GO:0008360">
    <property type="term" value="P:regulation of cell shape"/>
    <property type="evidence" value="ECO:0007669"/>
    <property type="project" value="UniProtKB-KW"/>
</dbReference>
<dbReference type="InterPro" id="IPR038740">
    <property type="entry name" value="BioF2-like_GNAT_dom"/>
</dbReference>
<keyword evidence="2" id="KW-0808">Transferase</keyword>
<gene>
    <name evidence="8" type="ORF">H0A36_16835</name>
</gene>
<evidence type="ECO:0000256" key="2">
    <source>
        <dbReference type="ARBA" id="ARBA00022679"/>
    </source>
</evidence>
<evidence type="ECO:0000256" key="6">
    <source>
        <dbReference type="ARBA" id="ARBA00023316"/>
    </source>
</evidence>
<dbReference type="InterPro" id="IPR050644">
    <property type="entry name" value="PG_Glycine_Bridge_Synth"/>
</dbReference>
<keyword evidence="4" id="KW-0573">Peptidoglycan synthesis</keyword>
<evidence type="ECO:0000256" key="4">
    <source>
        <dbReference type="ARBA" id="ARBA00022984"/>
    </source>
</evidence>
<dbReference type="PROSITE" id="PS51191">
    <property type="entry name" value="FEMABX"/>
    <property type="match status" value="1"/>
</dbReference>
<dbReference type="GO" id="GO:0009252">
    <property type="term" value="P:peptidoglycan biosynthetic process"/>
    <property type="evidence" value="ECO:0007669"/>
    <property type="project" value="UniProtKB-KW"/>
</dbReference>
<name>A0A853I126_9GAMM</name>
<dbReference type="GO" id="GO:0071555">
    <property type="term" value="P:cell wall organization"/>
    <property type="evidence" value="ECO:0007669"/>
    <property type="project" value="UniProtKB-KW"/>
</dbReference>
<dbReference type="EMBL" id="JACCKB010000028">
    <property type="protein sequence ID" value="NYZ67680.1"/>
    <property type="molecule type" value="Genomic_DNA"/>
</dbReference>
<evidence type="ECO:0000256" key="5">
    <source>
        <dbReference type="ARBA" id="ARBA00023315"/>
    </source>
</evidence>
<dbReference type="AlphaFoldDB" id="A0A853I126"/>